<dbReference type="PANTHER" id="PTHR33217:SF5">
    <property type="entry name" value="MUTATOR FAMILY TRANSPOSASE"/>
    <property type="match status" value="1"/>
</dbReference>
<evidence type="ECO:0000256" key="5">
    <source>
        <dbReference type="ARBA" id="ARBA00023172"/>
    </source>
</evidence>
<keyword evidence="5 6" id="KW-0233">DNA recombination</keyword>
<dbReference type="AlphaFoldDB" id="A0A0C1QZI6"/>
<dbReference type="Pfam" id="PF00872">
    <property type="entry name" value="Transposase_mut"/>
    <property type="match status" value="1"/>
</dbReference>
<dbReference type="InterPro" id="IPR001207">
    <property type="entry name" value="Transposase_mutator"/>
</dbReference>
<reference evidence="7 8" key="1">
    <citation type="submission" date="2014-11" db="EMBL/GenBank/DDBJ databases">
        <title>A Rickettsiales Symbiont of Amoebae With Ancient Features.</title>
        <authorList>
            <person name="Schulz F."/>
            <person name="Martijn J."/>
            <person name="Wascher F."/>
            <person name="Kostanjsek R."/>
            <person name="Ettema T.J."/>
            <person name="Horn M."/>
        </authorList>
    </citation>
    <scope>NUCLEOTIDE SEQUENCE [LARGE SCALE GENOMIC DNA]</scope>
    <source>
        <strain evidence="7 8">UWC36</strain>
    </source>
</reference>
<keyword evidence="6" id="KW-0814">Transposable element</keyword>
<evidence type="ECO:0000256" key="2">
    <source>
        <dbReference type="ARBA" id="ARBA00010961"/>
    </source>
</evidence>
<dbReference type="GO" id="GO:0006313">
    <property type="term" value="P:DNA transposition"/>
    <property type="evidence" value="ECO:0007669"/>
    <property type="project" value="UniProtKB-UniRule"/>
</dbReference>
<dbReference type="GO" id="GO:0003677">
    <property type="term" value="F:DNA binding"/>
    <property type="evidence" value="ECO:0007669"/>
    <property type="project" value="UniProtKB-UniRule"/>
</dbReference>
<gene>
    <name evidence="7" type="ORF">NF27_DQ00020</name>
</gene>
<sequence length="143" mass="16262">MKQLLGRTLEACLEGEITDHLGYERYSREGEEGNSRNGYGSKKLITEQGEIEIEVARDRESSFDPQIVSKRQSRINGIDDKIIALYARGLSTKDIQGQLQELYGIEISPSLISNITSSVMENVRAWQNRSLERVYPIIYVYSS</sequence>
<evidence type="ECO:0000313" key="8">
    <source>
        <dbReference type="Proteomes" id="UP000031258"/>
    </source>
</evidence>
<dbReference type="EMBL" id="JSWE01000093">
    <property type="protein sequence ID" value="KIE05455.1"/>
    <property type="molecule type" value="Genomic_DNA"/>
</dbReference>
<dbReference type="OrthoDB" id="9793302at2"/>
<keyword evidence="4 6" id="KW-0238">DNA-binding</keyword>
<protein>
    <recommendedName>
        <fullName evidence="6">Mutator family transposase</fullName>
    </recommendedName>
</protein>
<keyword evidence="3 6" id="KW-0815">Transposition</keyword>
<dbReference type="GO" id="GO:0004803">
    <property type="term" value="F:transposase activity"/>
    <property type="evidence" value="ECO:0007669"/>
    <property type="project" value="UniProtKB-UniRule"/>
</dbReference>
<comment type="similarity">
    <text evidence="2 6">Belongs to the transposase mutator family.</text>
</comment>
<comment type="caution">
    <text evidence="7">The sequence shown here is derived from an EMBL/GenBank/DDBJ whole genome shotgun (WGS) entry which is preliminary data.</text>
</comment>
<evidence type="ECO:0000256" key="3">
    <source>
        <dbReference type="ARBA" id="ARBA00022578"/>
    </source>
</evidence>
<evidence type="ECO:0000256" key="6">
    <source>
        <dbReference type="RuleBase" id="RU365089"/>
    </source>
</evidence>
<comment type="function">
    <text evidence="1 6">Required for the transposition of the insertion element.</text>
</comment>
<evidence type="ECO:0000256" key="4">
    <source>
        <dbReference type="ARBA" id="ARBA00023125"/>
    </source>
</evidence>
<organism evidence="7 8">
    <name type="scientific">Candidatus Jidaibacter acanthamoebae</name>
    <dbReference type="NCBI Taxonomy" id="86105"/>
    <lineage>
        <taxon>Bacteria</taxon>
        <taxon>Pseudomonadati</taxon>
        <taxon>Pseudomonadota</taxon>
        <taxon>Alphaproteobacteria</taxon>
        <taxon>Rickettsiales</taxon>
        <taxon>Candidatus Midichloriaceae</taxon>
        <taxon>Candidatus Jidaibacter</taxon>
    </lineage>
</organism>
<dbReference type="Proteomes" id="UP000031258">
    <property type="component" value="Unassembled WGS sequence"/>
</dbReference>
<proteinExistence type="inferred from homology"/>
<name>A0A0C1QZI6_9RICK</name>
<keyword evidence="8" id="KW-1185">Reference proteome</keyword>
<dbReference type="STRING" id="86105.NF27_DQ00020"/>
<evidence type="ECO:0000256" key="1">
    <source>
        <dbReference type="ARBA" id="ARBA00002190"/>
    </source>
</evidence>
<dbReference type="PANTHER" id="PTHR33217">
    <property type="entry name" value="TRANSPOSASE FOR INSERTION SEQUENCE ELEMENT IS1081"/>
    <property type="match status" value="1"/>
</dbReference>
<evidence type="ECO:0000313" key="7">
    <source>
        <dbReference type="EMBL" id="KIE05455.1"/>
    </source>
</evidence>
<accession>A0A0C1QZI6</accession>